<feature type="region of interest" description="Disordered" evidence="1">
    <location>
        <begin position="38"/>
        <end position="58"/>
    </location>
</feature>
<gene>
    <name evidence="2" type="ORF">ZHAS_00021839</name>
</gene>
<sequence length="58" mass="6149">MGPWSKPWLGEELVKFCDFTSGCGTGLAQAFVKTPTALGLHDSSPADGGSRDHPEKVM</sequence>
<reference evidence="2 4" key="1">
    <citation type="journal article" date="2014" name="BMC Genomics">
        <title>Genome sequence of Anopheles sinensis provides insight into genetics basis of mosquito competence for malaria parasites.</title>
        <authorList>
            <person name="Zhou D."/>
            <person name="Zhang D."/>
            <person name="Ding G."/>
            <person name="Shi L."/>
            <person name="Hou Q."/>
            <person name="Ye Y."/>
            <person name="Xu Y."/>
            <person name="Zhou H."/>
            <person name="Xiong C."/>
            <person name="Li S."/>
            <person name="Yu J."/>
            <person name="Hong S."/>
            <person name="Yu X."/>
            <person name="Zou P."/>
            <person name="Chen C."/>
            <person name="Chang X."/>
            <person name="Wang W."/>
            <person name="Lv Y."/>
            <person name="Sun Y."/>
            <person name="Ma L."/>
            <person name="Shen B."/>
            <person name="Zhu C."/>
        </authorList>
    </citation>
    <scope>NUCLEOTIDE SEQUENCE [LARGE SCALE GENOMIC DNA]</scope>
</reference>
<protein>
    <submittedName>
        <fullName evidence="2 3">S-adenosyl-methyltransferase MraW</fullName>
    </submittedName>
</protein>
<organism evidence="2">
    <name type="scientific">Anopheles sinensis</name>
    <name type="common">Mosquito</name>
    <dbReference type="NCBI Taxonomy" id="74873"/>
    <lineage>
        <taxon>Eukaryota</taxon>
        <taxon>Metazoa</taxon>
        <taxon>Ecdysozoa</taxon>
        <taxon>Arthropoda</taxon>
        <taxon>Hexapoda</taxon>
        <taxon>Insecta</taxon>
        <taxon>Pterygota</taxon>
        <taxon>Neoptera</taxon>
        <taxon>Endopterygota</taxon>
        <taxon>Diptera</taxon>
        <taxon>Nematocera</taxon>
        <taxon>Culicoidea</taxon>
        <taxon>Culicidae</taxon>
        <taxon>Anophelinae</taxon>
        <taxon>Anopheles</taxon>
    </lineage>
</organism>
<reference evidence="3" key="2">
    <citation type="submission" date="2020-05" db="UniProtKB">
        <authorList>
            <consortium name="EnsemblMetazoa"/>
        </authorList>
    </citation>
    <scope>IDENTIFICATION</scope>
</reference>
<keyword evidence="4" id="KW-1185">Reference proteome</keyword>
<evidence type="ECO:0000256" key="1">
    <source>
        <dbReference type="SAM" id="MobiDB-lite"/>
    </source>
</evidence>
<evidence type="ECO:0000313" key="3">
    <source>
        <dbReference type="EnsemblMetazoa" id="ASIC021839-PA"/>
    </source>
</evidence>
<dbReference type="GO" id="GO:0032259">
    <property type="term" value="P:methylation"/>
    <property type="evidence" value="ECO:0007669"/>
    <property type="project" value="UniProtKB-KW"/>
</dbReference>
<dbReference type="EnsemblMetazoa" id="ASIC021839-RA">
    <property type="protein sequence ID" value="ASIC021839-PA"/>
    <property type="gene ID" value="ASIC021839"/>
</dbReference>
<dbReference type="VEuPathDB" id="VectorBase:ASIC021839"/>
<proteinExistence type="predicted"/>
<dbReference type="AlphaFoldDB" id="A0A084WT73"/>
<evidence type="ECO:0000313" key="4">
    <source>
        <dbReference type="Proteomes" id="UP000030765"/>
    </source>
</evidence>
<keyword evidence="2" id="KW-0489">Methyltransferase</keyword>
<feature type="compositionally biased region" description="Basic and acidic residues" evidence="1">
    <location>
        <begin position="49"/>
        <end position="58"/>
    </location>
</feature>
<keyword evidence="2" id="KW-0808">Transferase</keyword>
<accession>A0A084WT73</accession>
<dbReference type="EMBL" id="KE525420">
    <property type="protein sequence ID" value="KFB53417.1"/>
    <property type="molecule type" value="Genomic_DNA"/>
</dbReference>
<dbReference type="GO" id="GO:0008168">
    <property type="term" value="F:methyltransferase activity"/>
    <property type="evidence" value="ECO:0007669"/>
    <property type="project" value="UniProtKB-KW"/>
</dbReference>
<name>A0A084WT73_ANOSI</name>
<evidence type="ECO:0000313" key="2">
    <source>
        <dbReference type="EMBL" id="KFB53417.1"/>
    </source>
</evidence>
<dbReference type="Proteomes" id="UP000030765">
    <property type="component" value="Unassembled WGS sequence"/>
</dbReference>
<dbReference type="EMBL" id="ATLV01026864">
    <property type="status" value="NOT_ANNOTATED_CDS"/>
    <property type="molecule type" value="Genomic_DNA"/>
</dbReference>